<dbReference type="Pfam" id="PF01729">
    <property type="entry name" value="QRPTase_C"/>
    <property type="match status" value="1"/>
</dbReference>
<keyword evidence="9" id="KW-1185">Reference proteome</keyword>
<dbReference type="NCBIfam" id="TIGR01334">
    <property type="entry name" value="modD"/>
    <property type="match status" value="1"/>
</dbReference>
<accession>A0A0C2V311</accession>
<evidence type="ECO:0000313" key="9">
    <source>
        <dbReference type="Proteomes" id="UP000031971"/>
    </source>
</evidence>
<dbReference type="STRING" id="272627.CCC_03992"/>
<proteinExistence type="inferred from homology"/>
<dbReference type="GO" id="GO:0005737">
    <property type="term" value="C:cytoplasm"/>
    <property type="evidence" value="ECO:0007669"/>
    <property type="project" value="TreeGrafter"/>
</dbReference>
<dbReference type="CDD" id="cd01573">
    <property type="entry name" value="modD_like"/>
    <property type="match status" value="1"/>
</dbReference>
<evidence type="ECO:0000256" key="3">
    <source>
        <dbReference type="ARBA" id="ARBA00022676"/>
    </source>
</evidence>
<keyword evidence="4 5" id="KW-0808">Transferase</keyword>
<dbReference type="GO" id="GO:0034213">
    <property type="term" value="P:quinolinate catabolic process"/>
    <property type="evidence" value="ECO:0007669"/>
    <property type="project" value="TreeGrafter"/>
</dbReference>
<keyword evidence="3 5" id="KW-0328">Glycosyltransferase</keyword>
<dbReference type="SUPFAM" id="SSF54675">
    <property type="entry name" value="Nicotinate/Quinolinate PRTase N-terminal domain-like"/>
    <property type="match status" value="1"/>
</dbReference>
<dbReference type="PIRSF" id="PIRSF006250">
    <property type="entry name" value="NadC_ModD"/>
    <property type="match status" value="1"/>
</dbReference>
<dbReference type="Pfam" id="PF02749">
    <property type="entry name" value="QRPTase_N"/>
    <property type="match status" value="1"/>
</dbReference>
<dbReference type="RefSeq" id="WP_009870256.1">
    <property type="nucleotide sequence ID" value="NZ_JXSL01000023.1"/>
</dbReference>
<reference evidence="8 9" key="1">
    <citation type="submission" date="2015-01" db="EMBL/GenBank/DDBJ databases">
        <title>Genome Sequence of Magnetospirillum magnetotacticum Strain MS-1.</title>
        <authorList>
            <person name="Marinov G.K."/>
            <person name="Smalley M.D."/>
            <person name="DeSalvo G."/>
        </authorList>
    </citation>
    <scope>NUCLEOTIDE SEQUENCE [LARGE SCALE GENOMIC DNA]</scope>
    <source>
        <strain evidence="8 9">MS-1</strain>
    </source>
</reference>
<evidence type="ECO:0000256" key="5">
    <source>
        <dbReference type="PIRNR" id="PIRNR006250"/>
    </source>
</evidence>
<dbReference type="EMBL" id="JXSL01000023">
    <property type="protein sequence ID" value="KIL99476.1"/>
    <property type="molecule type" value="Genomic_DNA"/>
</dbReference>
<dbReference type="GO" id="GO:0009435">
    <property type="term" value="P:NAD+ biosynthetic process"/>
    <property type="evidence" value="ECO:0007669"/>
    <property type="project" value="InterPro"/>
</dbReference>
<gene>
    <name evidence="8" type="ORF">CCC_03992</name>
</gene>
<comment type="caution">
    <text evidence="8">The sequence shown here is derived from an EMBL/GenBank/DDBJ whole genome shotgun (WGS) entry which is preliminary data.</text>
</comment>
<name>A0A0C2V311_PARME</name>
<dbReference type="PANTHER" id="PTHR32179:SF4">
    <property type="entry name" value="PYROPHOSPHORYLASE MODD-RELATED"/>
    <property type="match status" value="1"/>
</dbReference>
<feature type="domain" description="Quinolinate phosphoribosyl transferase C-terminal" evidence="6">
    <location>
        <begin position="106"/>
        <end position="273"/>
    </location>
</feature>
<dbReference type="Gene3D" id="3.90.1170.20">
    <property type="entry name" value="Quinolinate phosphoribosyl transferase, N-terminal domain"/>
    <property type="match status" value="1"/>
</dbReference>
<dbReference type="SUPFAM" id="SSF51690">
    <property type="entry name" value="Nicotinate/Quinolinate PRTase C-terminal domain-like"/>
    <property type="match status" value="1"/>
</dbReference>
<dbReference type="InterPro" id="IPR027277">
    <property type="entry name" value="NadC/ModD"/>
</dbReference>
<evidence type="ECO:0000256" key="4">
    <source>
        <dbReference type="ARBA" id="ARBA00022679"/>
    </source>
</evidence>
<dbReference type="OrthoDB" id="8216773at2"/>
<dbReference type="Gene3D" id="3.20.20.70">
    <property type="entry name" value="Aldolase class I"/>
    <property type="match status" value="1"/>
</dbReference>
<sequence length="278" mass="28059">MLHITDAELDRFILDDAPHGDLTTRSLGLSGTPTVMVFRAGGALVASSTEEAARILARLGCTVTLNAASGTQAAAGDVLLSATGPADAILTGWKVAQTLVEYASGIATSAAGMVAAARAVRPDVVIACTRKTFPGTKAVAIKAIIAGGATPHRLGLSDSILLFPEHRALLGQTTLAEAISRLKRACPEKKVVVEVTSQDEAEAAAAAGADVIQLEKFTPAQTAEVTERVGPCGILIAAAGGVTAANAADYAQAGAAILVSSAPYSAPPVDVKVTISPQ</sequence>
<evidence type="ECO:0000313" key="8">
    <source>
        <dbReference type="EMBL" id="KIL99476.1"/>
    </source>
</evidence>
<evidence type="ECO:0000259" key="7">
    <source>
        <dbReference type="Pfam" id="PF02749"/>
    </source>
</evidence>
<organism evidence="8 9">
    <name type="scientific">Paramagnetospirillum magnetotacticum MS-1</name>
    <dbReference type="NCBI Taxonomy" id="272627"/>
    <lineage>
        <taxon>Bacteria</taxon>
        <taxon>Pseudomonadati</taxon>
        <taxon>Pseudomonadota</taxon>
        <taxon>Alphaproteobacteria</taxon>
        <taxon>Rhodospirillales</taxon>
        <taxon>Magnetospirillaceae</taxon>
        <taxon>Paramagnetospirillum</taxon>
    </lineage>
</organism>
<dbReference type="InterPro" id="IPR006242">
    <property type="entry name" value="ModD"/>
</dbReference>
<dbReference type="InterPro" id="IPR022412">
    <property type="entry name" value="Quinolinate_PRibosylTrfase_N"/>
</dbReference>
<evidence type="ECO:0000259" key="6">
    <source>
        <dbReference type="Pfam" id="PF01729"/>
    </source>
</evidence>
<dbReference type="Proteomes" id="UP000031971">
    <property type="component" value="Unassembled WGS sequence"/>
</dbReference>
<protein>
    <recommendedName>
        <fullName evidence="2">Putative pyrophosphorylase ModD</fullName>
    </recommendedName>
</protein>
<evidence type="ECO:0000256" key="1">
    <source>
        <dbReference type="ARBA" id="ARBA00009400"/>
    </source>
</evidence>
<dbReference type="GO" id="GO:0004514">
    <property type="term" value="F:nicotinate-nucleotide diphosphorylase (carboxylating) activity"/>
    <property type="evidence" value="ECO:0007669"/>
    <property type="project" value="InterPro"/>
</dbReference>
<feature type="domain" description="Quinolinate phosphoribosyl transferase N-terminal" evidence="7">
    <location>
        <begin position="21"/>
        <end position="104"/>
    </location>
</feature>
<dbReference type="InterPro" id="IPR036068">
    <property type="entry name" value="Nicotinate_pribotase-like_C"/>
</dbReference>
<dbReference type="InterPro" id="IPR037128">
    <property type="entry name" value="Quinolinate_PRibosylTase_N_sf"/>
</dbReference>
<evidence type="ECO:0000256" key="2">
    <source>
        <dbReference type="ARBA" id="ARBA00019205"/>
    </source>
</evidence>
<dbReference type="InterPro" id="IPR002638">
    <property type="entry name" value="Quinolinate_PRibosylTrfase_C"/>
</dbReference>
<dbReference type="FunFam" id="3.20.20.70:FF:000030">
    <property type="entry name" value="Nicotinate-nucleotide pyrophosphorylase, carboxylating"/>
    <property type="match status" value="1"/>
</dbReference>
<comment type="similarity">
    <text evidence="1 5">Belongs to the NadC/ModD family.</text>
</comment>
<dbReference type="InterPro" id="IPR013785">
    <property type="entry name" value="Aldolase_TIM"/>
</dbReference>
<dbReference type="PANTHER" id="PTHR32179">
    <property type="entry name" value="NICOTINATE-NUCLEOTIDE PYROPHOSPHORYLASE [CARBOXYLATING]"/>
    <property type="match status" value="1"/>
</dbReference>
<dbReference type="AlphaFoldDB" id="A0A0C2V311"/>